<dbReference type="Proteomes" id="UP000265520">
    <property type="component" value="Unassembled WGS sequence"/>
</dbReference>
<comment type="caution">
    <text evidence="2">The sequence shown here is derived from an EMBL/GenBank/DDBJ whole genome shotgun (WGS) entry which is preliminary data.</text>
</comment>
<evidence type="ECO:0000313" key="3">
    <source>
        <dbReference type="Proteomes" id="UP000265520"/>
    </source>
</evidence>
<feature type="non-terminal residue" evidence="2">
    <location>
        <position position="1"/>
    </location>
</feature>
<protein>
    <submittedName>
        <fullName evidence="2">Uncharacterized protein</fullName>
    </submittedName>
</protein>
<sequence length="55" mass="5080">GGGQRRTTGGRHGGAPTGAAANGDFPAVNGGLPVTVTVVGGGAPVTGVRPPSTTL</sequence>
<feature type="compositionally biased region" description="Gly residues" evidence="1">
    <location>
        <begin position="1"/>
        <end position="16"/>
    </location>
</feature>
<evidence type="ECO:0000313" key="2">
    <source>
        <dbReference type="EMBL" id="MCI53354.1"/>
    </source>
</evidence>
<accession>A0A392SYR3</accession>
<dbReference type="AlphaFoldDB" id="A0A392SYR3"/>
<dbReference type="EMBL" id="LXQA010461953">
    <property type="protein sequence ID" value="MCI53354.1"/>
    <property type="molecule type" value="Genomic_DNA"/>
</dbReference>
<keyword evidence="3" id="KW-1185">Reference proteome</keyword>
<feature type="region of interest" description="Disordered" evidence="1">
    <location>
        <begin position="1"/>
        <end position="26"/>
    </location>
</feature>
<evidence type="ECO:0000256" key="1">
    <source>
        <dbReference type="SAM" id="MobiDB-lite"/>
    </source>
</evidence>
<reference evidence="2 3" key="1">
    <citation type="journal article" date="2018" name="Front. Plant Sci.">
        <title>Red Clover (Trifolium pratense) and Zigzag Clover (T. medium) - A Picture of Genomic Similarities and Differences.</title>
        <authorList>
            <person name="Dluhosova J."/>
            <person name="Istvanek J."/>
            <person name="Nedelnik J."/>
            <person name="Repkova J."/>
        </authorList>
    </citation>
    <scope>NUCLEOTIDE SEQUENCE [LARGE SCALE GENOMIC DNA]</scope>
    <source>
        <strain evidence="3">cv. 10/8</strain>
        <tissue evidence="2">Leaf</tissue>
    </source>
</reference>
<name>A0A392SYR3_9FABA</name>
<organism evidence="2 3">
    <name type="scientific">Trifolium medium</name>
    <dbReference type="NCBI Taxonomy" id="97028"/>
    <lineage>
        <taxon>Eukaryota</taxon>
        <taxon>Viridiplantae</taxon>
        <taxon>Streptophyta</taxon>
        <taxon>Embryophyta</taxon>
        <taxon>Tracheophyta</taxon>
        <taxon>Spermatophyta</taxon>
        <taxon>Magnoliopsida</taxon>
        <taxon>eudicotyledons</taxon>
        <taxon>Gunneridae</taxon>
        <taxon>Pentapetalae</taxon>
        <taxon>rosids</taxon>
        <taxon>fabids</taxon>
        <taxon>Fabales</taxon>
        <taxon>Fabaceae</taxon>
        <taxon>Papilionoideae</taxon>
        <taxon>50 kb inversion clade</taxon>
        <taxon>NPAAA clade</taxon>
        <taxon>Hologalegina</taxon>
        <taxon>IRL clade</taxon>
        <taxon>Trifolieae</taxon>
        <taxon>Trifolium</taxon>
    </lineage>
</organism>
<proteinExistence type="predicted"/>